<dbReference type="RefSeq" id="WP_073625842.1">
    <property type="nucleotide sequence ID" value="NZ_FRXO01000001.1"/>
</dbReference>
<reference evidence="3 4" key="1">
    <citation type="submission" date="2016-12" db="EMBL/GenBank/DDBJ databases">
        <authorList>
            <person name="Song W.-J."/>
            <person name="Kurnit D.M."/>
        </authorList>
    </citation>
    <scope>NUCLEOTIDE SEQUENCE [LARGE SCALE GENOMIC DNA]</scope>
    <source>
        <strain evidence="3 4">DSM 19599</strain>
    </source>
</reference>
<organism evidence="3 4">
    <name type="scientific">Pseudoxanthobacter soli DSM 19599</name>
    <dbReference type="NCBI Taxonomy" id="1123029"/>
    <lineage>
        <taxon>Bacteria</taxon>
        <taxon>Pseudomonadati</taxon>
        <taxon>Pseudomonadota</taxon>
        <taxon>Alphaproteobacteria</taxon>
        <taxon>Hyphomicrobiales</taxon>
        <taxon>Segnochrobactraceae</taxon>
        <taxon>Pseudoxanthobacter</taxon>
    </lineage>
</organism>
<keyword evidence="4" id="KW-1185">Reference proteome</keyword>
<accession>A0A1M7Z9L7</accession>
<dbReference type="AlphaFoldDB" id="A0A1M7Z9L7"/>
<evidence type="ECO:0000313" key="4">
    <source>
        <dbReference type="Proteomes" id="UP000186406"/>
    </source>
</evidence>
<evidence type="ECO:0000313" key="3">
    <source>
        <dbReference type="EMBL" id="SHO61585.1"/>
    </source>
</evidence>
<evidence type="ECO:0000256" key="1">
    <source>
        <dbReference type="ARBA" id="ARBA00008791"/>
    </source>
</evidence>
<dbReference type="Proteomes" id="UP000186406">
    <property type="component" value="Unassembled WGS sequence"/>
</dbReference>
<protein>
    <submittedName>
        <fullName evidence="3">Nucleotide-binding universal stress protein, UspA family</fullName>
    </submittedName>
</protein>
<evidence type="ECO:0000259" key="2">
    <source>
        <dbReference type="Pfam" id="PF00582"/>
    </source>
</evidence>
<proteinExistence type="inferred from homology"/>
<dbReference type="InterPro" id="IPR006016">
    <property type="entry name" value="UspA"/>
</dbReference>
<comment type="similarity">
    <text evidence="1">Belongs to the universal stress protein A family.</text>
</comment>
<dbReference type="OrthoDB" id="5564966at2"/>
<dbReference type="Pfam" id="PF00582">
    <property type="entry name" value="Usp"/>
    <property type="match status" value="2"/>
</dbReference>
<feature type="domain" description="UspA" evidence="2">
    <location>
        <begin position="4"/>
        <end position="137"/>
    </location>
</feature>
<dbReference type="PANTHER" id="PTHR46268">
    <property type="entry name" value="STRESS RESPONSE PROTEIN NHAX"/>
    <property type="match status" value="1"/>
</dbReference>
<feature type="domain" description="UspA" evidence="2">
    <location>
        <begin position="150"/>
        <end position="289"/>
    </location>
</feature>
<dbReference type="STRING" id="1123029.SAMN02745172_00821"/>
<sequence>MTYLVGYAPDRSGGDALALGRMLAASGDVDLTVCMVVPETWGYPSPANVEAEYKAFLDAYSAKALKKARAALGPDVPATFIARAARTAALGLSQVANDISAEFIVLGSARDGRTMRCSLGSVAAGVLALTDRPVVLAPRTFKQNAAQRLRRITCAYTDDGEGHRTLATAVDLSLRHGVPLRLVTFVVRDKQMYPTSAGYDVENIVSNAWRVQAVEAQQRALEDLPDGIEAFATIGDGPDWKRAIAATGWIEGEVLVAGSHHMGTVSGFVFGTAFTRLLRYATVPLVAVP</sequence>
<dbReference type="PANTHER" id="PTHR46268:SF6">
    <property type="entry name" value="UNIVERSAL STRESS PROTEIN UP12"/>
    <property type="match status" value="1"/>
</dbReference>
<gene>
    <name evidence="3" type="ORF">SAMN02745172_00821</name>
</gene>
<dbReference type="EMBL" id="FRXO01000001">
    <property type="protein sequence ID" value="SHO61585.1"/>
    <property type="molecule type" value="Genomic_DNA"/>
</dbReference>
<name>A0A1M7Z9L7_9HYPH</name>
<dbReference type="Gene3D" id="3.40.50.12370">
    <property type="match status" value="1"/>
</dbReference>
<dbReference type="CDD" id="cd00293">
    <property type="entry name" value="USP-like"/>
    <property type="match status" value="1"/>
</dbReference>
<dbReference type="SUPFAM" id="SSF52402">
    <property type="entry name" value="Adenine nucleotide alpha hydrolases-like"/>
    <property type="match status" value="2"/>
</dbReference>